<reference evidence="1" key="1">
    <citation type="submission" date="2021-01" db="EMBL/GenBank/DDBJ databases">
        <authorList>
            <consortium name="Genoscope - CEA"/>
            <person name="William W."/>
        </authorList>
    </citation>
    <scope>NUCLEOTIDE SEQUENCE</scope>
</reference>
<protein>
    <submittedName>
        <fullName evidence="1">Uncharacterized protein</fullName>
    </submittedName>
</protein>
<comment type="caution">
    <text evidence="1">The sequence shown here is derived from an EMBL/GenBank/DDBJ whole genome shotgun (WGS) entry which is preliminary data.</text>
</comment>
<dbReference type="AlphaFoldDB" id="A0A8S1RBJ0"/>
<name>A0A8S1RBJ0_9CILI</name>
<dbReference type="EMBL" id="CAJJDN010000148">
    <property type="protein sequence ID" value="CAD8124035.1"/>
    <property type="molecule type" value="Genomic_DNA"/>
</dbReference>
<accession>A0A8S1RBJ0</accession>
<dbReference type="Proteomes" id="UP000692954">
    <property type="component" value="Unassembled WGS sequence"/>
</dbReference>
<evidence type="ECO:0000313" key="1">
    <source>
        <dbReference type="EMBL" id="CAD8124035.1"/>
    </source>
</evidence>
<proteinExistence type="predicted"/>
<organism evidence="1 2">
    <name type="scientific">Paramecium sonneborni</name>
    <dbReference type="NCBI Taxonomy" id="65129"/>
    <lineage>
        <taxon>Eukaryota</taxon>
        <taxon>Sar</taxon>
        <taxon>Alveolata</taxon>
        <taxon>Ciliophora</taxon>
        <taxon>Intramacronucleata</taxon>
        <taxon>Oligohymenophorea</taxon>
        <taxon>Peniculida</taxon>
        <taxon>Parameciidae</taxon>
        <taxon>Paramecium</taxon>
    </lineage>
</organism>
<evidence type="ECO:0000313" key="2">
    <source>
        <dbReference type="Proteomes" id="UP000692954"/>
    </source>
</evidence>
<sequence length="133" mass="15778">MRKVILSPFGVYMDLFFYGESFFKYFIKMVKYTQYSPNMMKNRKNIQKHFKNHYWYTISNKMPLLIFNNKIIDLAGFFLSGEQYILEKVKGREVSRFLSGVCNLEDGTALQYPHSKNAITLLKNHVFVHINSN</sequence>
<gene>
    <name evidence="1" type="ORF">PSON_ATCC_30995.1.T1480132</name>
</gene>
<keyword evidence="2" id="KW-1185">Reference proteome</keyword>